<gene>
    <name evidence="2" type="ORF">IBLFYP30_00380</name>
</gene>
<feature type="transmembrane region" description="Helical" evidence="1">
    <location>
        <begin position="189"/>
        <end position="210"/>
    </location>
</feature>
<feature type="transmembrane region" description="Helical" evidence="1">
    <location>
        <begin position="154"/>
        <end position="177"/>
    </location>
</feature>
<dbReference type="AlphaFoldDB" id="A0A6N3FG19"/>
<feature type="transmembrane region" description="Helical" evidence="1">
    <location>
        <begin position="101"/>
        <end position="128"/>
    </location>
</feature>
<keyword evidence="1" id="KW-0812">Transmembrane</keyword>
<dbReference type="RefSeq" id="WP_024038095.1">
    <property type="nucleotide sequence ID" value="NZ_CACRUE010000044.1"/>
</dbReference>
<dbReference type="EMBL" id="CACRUE010000044">
    <property type="protein sequence ID" value="VYU50693.1"/>
    <property type="molecule type" value="Genomic_DNA"/>
</dbReference>
<proteinExistence type="predicted"/>
<name>A0A6N3FG19_9FIRM</name>
<feature type="transmembrane region" description="Helical" evidence="1">
    <location>
        <begin position="12"/>
        <end position="35"/>
    </location>
</feature>
<evidence type="ECO:0000256" key="1">
    <source>
        <dbReference type="SAM" id="Phobius"/>
    </source>
</evidence>
<accession>A0A6N3FG19</accession>
<sequence length="275" mass="30934">MLGKLMKYEVRSCGRIFFPFYIVVLIFSIVASLFINFDNYEHDFSVLYLVGFLVIFALFVAAIVLTILLIVQRFNKSLLEDEGYLMFTLPVSQKSLVLSKFLTSLLFIILTSIVGMICISLVSVMFGYKVSDVIDIGYVLNNAGSIFSRNIGGILFYILTYIVDYSTFILTIYLAITICHLPKLSKHKVLSGLGSIIVLMIIQNSIVGIADKIMGNVRVEAIENLDIYNLDFNKLIDIMLSVGHYEIVMLIINILIAVALFFGTTTLLEKKLNLE</sequence>
<keyword evidence="1" id="KW-1133">Transmembrane helix</keyword>
<keyword evidence="1" id="KW-0472">Membrane</keyword>
<feature type="transmembrane region" description="Helical" evidence="1">
    <location>
        <begin position="247"/>
        <end position="268"/>
    </location>
</feature>
<organism evidence="2">
    <name type="scientific">Intestinibacter bartlettii</name>
    <dbReference type="NCBI Taxonomy" id="261299"/>
    <lineage>
        <taxon>Bacteria</taxon>
        <taxon>Bacillati</taxon>
        <taxon>Bacillota</taxon>
        <taxon>Clostridia</taxon>
        <taxon>Peptostreptococcales</taxon>
        <taxon>Peptostreptococcaceae</taxon>
        <taxon>Intestinibacter</taxon>
    </lineage>
</organism>
<evidence type="ECO:0000313" key="2">
    <source>
        <dbReference type="EMBL" id="VYU50693.1"/>
    </source>
</evidence>
<reference evidence="2" key="1">
    <citation type="submission" date="2019-11" db="EMBL/GenBank/DDBJ databases">
        <authorList>
            <person name="Feng L."/>
        </authorList>
    </citation>
    <scope>NUCLEOTIDE SEQUENCE</scope>
    <source>
        <strain evidence="2">IbartlettiiLFYP30</strain>
    </source>
</reference>
<feature type="transmembrane region" description="Helical" evidence="1">
    <location>
        <begin position="47"/>
        <end position="71"/>
    </location>
</feature>
<protein>
    <submittedName>
        <fullName evidence="2">ABC-2 family transporter protein</fullName>
    </submittedName>
</protein>